<feature type="transmembrane region" description="Helical" evidence="4">
    <location>
        <begin position="33"/>
        <end position="57"/>
    </location>
</feature>
<protein>
    <recommendedName>
        <fullName evidence="7">Acid phosphatase</fullName>
    </recommendedName>
</protein>
<keyword evidence="4" id="KW-0472">Membrane</keyword>
<gene>
    <name evidence="5" type="ORF">J437_LFUL001985</name>
</gene>
<dbReference type="OrthoDB" id="258392at2759"/>
<comment type="similarity">
    <text evidence="2">Belongs to the histidine acid phosphatase family.</text>
</comment>
<dbReference type="PANTHER" id="PTHR11567">
    <property type="entry name" value="ACID PHOSPHATASE-RELATED"/>
    <property type="match status" value="1"/>
</dbReference>
<evidence type="ECO:0000313" key="6">
    <source>
        <dbReference type="Proteomes" id="UP000792457"/>
    </source>
</evidence>
<dbReference type="GO" id="GO:0003993">
    <property type="term" value="F:acid phosphatase activity"/>
    <property type="evidence" value="ECO:0007669"/>
    <property type="project" value="UniProtKB-EC"/>
</dbReference>
<comment type="catalytic activity">
    <reaction evidence="1">
        <text>a phosphate monoester + H2O = an alcohol + phosphate</text>
        <dbReference type="Rhea" id="RHEA:15017"/>
        <dbReference type="ChEBI" id="CHEBI:15377"/>
        <dbReference type="ChEBI" id="CHEBI:30879"/>
        <dbReference type="ChEBI" id="CHEBI:43474"/>
        <dbReference type="ChEBI" id="CHEBI:67140"/>
        <dbReference type="EC" id="3.1.3.2"/>
    </reaction>
</comment>
<dbReference type="Pfam" id="PF00328">
    <property type="entry name" value="His_Phos_2"/>
    <property type="match status" value="1"/>
</dbReference>
<evidence type="ECO:0000313" key="5">
    <source>
        <dbReference type="EMBL" id="KAG8223905.1"/>
    </source>
</evidence>
<keyword evidence="4" id="KW-0812">Transmembrane</keyword>
<dbReference type="CDD" id="cd07061">
    <property type="entry name" value="HP_HAP_like"/>
    <property type="match status" value="1"/>
</dbReference>
<dbReference type="InterPro" id="IPR033379">
    <property type="entry name" value="Acid_Pase_AS"/>
</dbReference>
<name>A0A8K0JY12_LADFU</name>
<dbReference type="PANTHER" id="PTHR11567:SF19">
    <property type="entry name" value="GH19849P"/>
    <property type="match status" value="1"/>
</dbReference>
<organism evidence="5 6">
    <name type="scientific">Ladona fulva</name>
    <name type="common">Scarce chaser dragonfly</name>
    <name type="synonym">Libellula fulva</name>
    <dbReference type="NCBI Taxonomy" id="123851"/>
    <lineage>
        <taxon>Eukaryota</taxon>
        <taxon>Metazoa</taxon>
        <taxon>Ecdysozoa</taxon>
        <taxon>Arthropoda</taxon>
        <taxon>Hexapoda</taxon>
        <taxon>Insecta</taxon>
        <taxon>Pterygota</taxon>
        <taxon>Palaeoptera</taxon>
        <taxon>Odonata</taxon>
        <taxon>Epiprocta</taxon>
        <taxon>Anisoptera</taxon>
        <taxon>Libelluloidea</taxon>
        <taxon>Libellulidae</taxon>
        <taxon>Ladona</taxon>
    </lineage>
</organism>
<keyword evidence="4" id="KW-1133">Transmembrane helix</keyword>
<feature type="compositionally biased region" description="Basic and acidic residues" evidence="3">
    <location>
        <begin position="11"/>
        <end position="21"/>
    </location>
</feature>
<evidence type="ECO:0000256" key="1">
    <source>
        <dbReference type="ARBA" id="ARBA00000032"/>
    </source>
</evidence>
<reference evidence="5" key="1">
    <citation type="submission" date="2013-04" db="EMBL/GenBank/DDBJ databases">
        <authorList>
            <person name="Qu J."/>
            <person name="Murali S.C."/>
            <person name="Bandaranaike D."/>
            <person name="Bellair M."/>
            <person name="Blankenburg K."/>
            <person name="Chao H."/>
            <person name="Dinh H."/>
            <person name="Doddapaneni H."/>
            <person name="Downs B."/>
            <person name="Dugan-Rocha S."/>
            <person name="Elkadiri S."/>
            <person name="Gnanaolivu R.D."/>
            <person name="Hernandez B."/>
            <person name="Javaid M."/>
            <person name="Jayaseelan J.C."/>
            <person name="Lee S."/>
            <person name="Li M."/>
            <person name="Ming W."/>
            <person name="Munidasa M."/>
            <person name="Muniz J."/>
            <person name="Nguyen L."/>
            <person name="Ongeri F."/>
            <person name="Osuji N."/>
            <person name="Pu L.-L."/>
            <person name="Puazo M."/>
            <person name="Qu C."/>
            <person name="Quiroz J."/>
            <person name="Raj R."/>
            <person name="Weissenberger G."/>
            <person name="Xin Y."/>
            <person name="Zou X."/>
            <person name="Han Y."/>
            <person name="Richards S."/>
            <person name="Worley K."/>
            <person name="Muzny D."/>
            <person name="Gibbs R."/>
        </authorList>
    </citation>
    <scope>NUCLEOTIDE SEQUENCE</scope>
    <source>
        <strain evidence="5">Sampled in the wild</strain>
    </source>
</reference>
<reference evidence="5" key="2">
    <citation type="submission" date="2017-10" db="EMBL/GenBank/DDBJ databases">
        <title>Ladona fulva Genome sequencing and assembly.</title>
        <authorList>
            <person name="Murali S."/>
            <person name="Richards S."/>
            <person name="Bandaranaike D."/>
            <person name="Bellair M."/>
            <person name="Blankenburg K."/>
            <person name="Chao H."/>
            <person name="Dinh H."/>
            <person name="Doddapaneni H."/>
            <person name="Dugan-Rocha S."/>
            <person name="Elkadiri S."/>
            <person name="Gnanaolivu R."/>
            <person name="Hernandez B."/>
            <person name="Skinner E."/>
            <person name="Javaid M."/>
            <person name="Lee S."/>
            <person name="Li M."/>
            <person name="Ming W."/>
            <person name="Munidasa M."/>
            <person name="Muniz J."/>
            <person name="Nguyen L."/>
            <person name="Hughes D."/>
            <person name="Osuji N."/>
            <person name="Pu L.-L."/>
            <person name="Puazo M."/>
            <person name="Qu C."/>
            <person name="Quiroz J."/>
            <person name="Raj R."/>
            <person name="Weissenberger G."/>
            <person name="Xin Y."/>
            <person name="Zou X."/>
            <person name="Han Y."/>
            <person name="Worley K."/>
            <person name="Muzny D."/>
            <person name="Gibbs R."/>
        </authorList>
    </citation>
    <scope>NUCLEOTIDE SEQUENCE</scope>
    <source>
        <strain evidence="5">Sampled in the wild</strain>
    </source>
</reference>
<evidence type="ECO:0008006" key="7">
    <source>
        <dbReference type="Google" id="ProtNLM"/>
    </source>
</evidence>
<dbReference type="PROSITE" id="PS00778">
    <property type="entry name" value="HIS_ACID_PHOSPHAT_2"/>
    <property type="match status" value="1"/>
</dbReference>
<feature type="region of interest" description="Disordered" evidence="3">
    <location>
        <begin position="1"/>
        <end position="23"/>
    </location>
</feature>
<dbReference type="InterPro" id="IPR000560">
    <property type="entry name" value="His_Pase_clade-2"/>
</dbReference>
<keyword evidence="6" id="KW-1185">Reference proteome</keyword>
<proteinExistence type="inferred from homology"/>
<dbReference type="Proteomes" id="UP000792457">
    <property type="component" value="Unassembled WGS sequence"/>
</dbReference>
<accession>A0A8K0JY12</accession>
<evidence type="ECO:0000256" key="3">
    <source>
        <dbReference type="SAM" id="MobiDB-lite"/>
    </source>
</evidence>
<sequence length="413" mass="46406">MDSLWGRRRRGDGDVAGERSPGRRRRKLGRQRFCILVTTALTGAALIAVLLSMLIMVNGEKELFRTLQVHVIFRHGERTPTDTYPNDPYKADDYWPEGWGQLTNKGKMQLYELGVYLRSRYGGTGLRALLDGAYQSSETKILSSYADRCIASAGVLLAGMFPPSASPGGSQVWLDALDWQPVPIRYRAKEDDNIIVSKKPCPRYDADLKAVYASPEVQIVNKENKDLYDHLTENAGKTYSSVLDVEFLYNTLQIEEIRGLELPDWVKGWYPERMRPLASLSLALFTRTLPMKRTKSGVLLGQIGDHMNKKISTKDDSKVYLYSGHDTTIVNMLQALGVGEDSFKPEFGAAILVELLEAANGDKHVQVLLKNSTSSEELFPIELPDCLKPCKIENFLKLPAITTPEQWENECKI</sequence>
<comment type="caution">
    <text evidence="5">The sequence shown here is derived from an EMBL/GenBank/DDBJ whole genome shotgun (WGS) entry which is preliminary data.</text>
</comment>
<dbReference type="AlphaFoldDB" id="A0A8K0JY12"/>
<dbReference type="EMBL" id="KZ308179">
    <property type="protein sequence ID" value="KAG8223905.1"/>
    <property type="molecule type" value="Genomic_DNA"/>
</dbReference>
<dbReference type="Gene3D" id="3.40.50.1240">
    <property type="entry name" value="Phosphoglycerate mutase-like"/>
    <property type="match status" value="1"/>
</dbReference>
<evidence type="ECO:0000256" key="4">
    <source>
        <dbReference type="SAM" id="Phobius"/>
    </source>
</evidence>
<dbReference type="InterPro" id="IPR029033">
    <property type="entry name" value="His_PPase_superfam"/>
</dbReference>
<dbReference type="SUPFAM" id="SSF53254">
    <property type="entry name" value="Phosphoglycerate mutase-like"/>
    <property type="match status" value="1"/>
</dbReference>
<evidence type="ECO:0000256" key="2">
    <source>
        <dbReference type="ARBA" id="ARBA00005375"/>
    </source>
</evidence>
<dbReference type="InterPro" id="IPR050645">
    <property type="entry name" value="Histidine_acid_phosphatase"/>
</dbReference>
<feature type="compositionally biased region" description="Basic residues" evidence="3">
    <location>
        <begin position="1"/>
        <end position="10"/>
    </location>
</feature>